<keyword evidence="1" id="KW-0812">Transmembrane</keyword>
<protein>
    <submittedName>
        <fullName evidence="3">Anti-FecI sigma factor, FecR</fullName>
    </submittedName>
</protein>
<dbReference type="KEGG" id="hhy:Halhy_2337"/>
<dbReference type="AlphaFoldDB" id="F4KV88"/>
<reference evidence="3 4" key="1">
    <citation type="journal article" date="2011" name="Stand. Genomic Sci.">
        <title>Complete genome sequence of Haliscomenobacter hydrossis type strain (O).</title>
        <authorList>
            <consortium name="US DOE Joint Genome Institute (JGI-PGF)"/>
            <person name="Daligault H."/>
            <person name="Lapidus A."/>
            <person name="Zeytun A."/>
            <person name="Nolan M."/>
            <person name="Lucas S."/>
            <person name="Del Rio T.G."/>
            <person name="Tice H."/>
            <person name="Cheng J.F."/>
            <person name="Tapia R."/>
            <person name="Han C."/>
            <person name="Goodwin L."/>
            <person name="Pitluck S."/>
            <person name="Liolios K."/>
            <person name="Pagani I."/>
            <person name="Ivanova N."/>
            <person name="Huntemann M."/>
            <person name="Mavromatis K."/>
            <person name="Mikhailova N."/>
            <person name="Pati A."/>
            <person name="Chen A."/>
            <person name="Palaniappan K."/>
            <person name="Land M."/>
            <person name="Hauser L."/>
            <person name="Brambilla E.M."/>
            <person name="Rohde M."/>
            <person name="Verbarg S."/>
            <person name="Goker M."/>
            <person name="Bristow J."/>
            <person name="Eisen J.A."/>
            <person name="Markowitz V."/>
            <person name="Hugenholtz P."/>
            <person name="Kyrpides N.C."/>
            <person name="Klenk H.P."/>
            <person name="Woyke T."/>
        </authorList>
    </citation>
    <scope>NUCLEOTIDE SEQUENCE [LARGE SCALE GENOMIC DNA]</scope>
    <source>
        <strain evidence="4">ATCC 27775 / DSM 1100 / LMG 10767 / O</strain>
    </source>
</reference>
<dbReference type="eggNOG" id="COG3712">
    <property type="taxonomic scope" value="Bacteria"/>
</dbReference>
<evidence type="ECO:0000256" key="1">
    <source>
        <dbReference type="SAM" id="Phobius"/>
    </source>
</evidence>
<sequence>MESTLQEDLIGKYLSGELSPGEKGELMAWVDASSENREVFEEMIQLWSMTDEEPAFNFPVKLPNAWARLDQRIDTNIALDRVEPQSSPAKPMPQIGVPPKIRSLNRAWSAAAAIAVLLVASWWIFLRERTPDTFAISTQTNESRSITLPDESKVVLNENSSLSYYYAGDTRKVVLSGEAFFDVAKDARHPFVIQSGDVETKVLGTSFNIRAYPDEGKVKVSVKTGRVEVSKRKKPNQVTIAPLELLPGNTGVYIAQTEILEKAPDVATEDVDVWQQGVLNFQNGTTLAEIIPAVEKLYDIKIKAEADILNTPINRISFSREFSVQQAMELITVPFNGKFTFDGETFVLSRGDM</sequence>
<evidence type="ECO:0000313" key="4">
    <source>
        <dbReference type="Proteomes" id="UP000008461"/>
    </source>
</evidence>
<accession>F4KV88</accession>
<dbReference type="Proteomes" id="UP000008461">
    <property type="component" value="Chromosome"/>
</dbReference>
<evidence type="ECO:0000313" key="3">
    <source>
        <dbReference type="EMBL" id="AEE50214.1"/>
    </source>
</evidence>
<dbReference type="Gene3D" id="2.60.120.1440">
    <property type="match status" value="1"/>
</dbReference>
<dbReference type="RefSeq" id="WP_013764764.1">
    <property type="nucleotide sequence ID" value="NC_015510.1"/>
</dbReference>
<feature type="domain" description="FecR protein" evidence="2">
    <location>
        <begin position="136"/>
        <end position="228"/>
    </location>
</feature>
<dbReference type="Pfam" id="PF04773">
    <property type="entry name" value="FecR"/>
    <property type="match status" value="1"/>
</dbReference>
<feature type="transmembrane region" description="Helical" evidence="1">
    <location>
        <begin position="107"/>
        <end position="125"/>
    </location>
</feature>
<dbReference type="InterPro" id="IPR006860">
    <property type="entry name" value="FecR"/>
</dbReference>
<organism evidence="3 4">
    <name type="scientific">Haliscomenobacter hydrossis (strain ATCC 27775 / DSM 1100 / LMG 10767 / O)</name>
    <dbReference type="NCBI Taxonomy" id="760192"/>
    <lineage>
        <taxon>Bacteria</taxon>
        <taxon>Pseudomonadati</taxon>
        <taxon>Bacteroidota</taxon>
        <taxon>Saprospiria</taxon>
        <taxon>Saprospirales</taxon>
        <taxon>Haliscomenobacteraceae</taxon>
        <taxon>Haliscomenobacter</taxon>
    </lineage>
</organism>
<dbReference type="PIRSF" id="PIRSF018266">
    <property type="entry name" value="FecR"/>
    <property type="match status" value="1"/>
</dbReference>
<dbReference type="HOGENOM" id="CLU_050192_2_3_10"/>
<reference key="2">
    <citation type="submission" date="2011-04" db="EMBL/GenBank/DDBJ databases">
        <title>Complete sequence of chromosome of Haliscomenobacter hydrossis DSM 1100.</title>
        <authorList>
            <consortium name="US DOE Joint Genome Institute (JGI-PGF)"/>
            <person name="Lucas S."/>
            <person name="Han J."/>
            <person name="Lapidus A."/>
            <person name="Bruce D."/>
            <person name="Goodwin L."/>
            <person name="Pitluck S."/>
            <person name="Peters L."/>
            <person name="Kyrpides N."/>
            <person name="Mavromatis K."/>
            <person name="Ivanova N."/>
            <person name="Ovchinnikova G."/>
            <person name="Pagani I."/>
            <person name="Daligault H."/>
            <person name="Detter J.C."/>
            <person name="Han C."/>
            <person name="Land M."/>
            <person name="Hauser L."/>
            <person name="Markowitz V."/>
            <person name="Cheng J.-F."/>
            <person name="Hugenholtz P."/>
            <person name="Woyke T."/>
            <person name="Wu D."/>
            <person name="Verbarg S."/>
            <person name="Frueling A."/>
            <person name="Brambilla E."/>
            <person name="Klenk H.-P."/>
            <person name="Eisen J.A."/>
        </authorList>
    </citation>
    <scope>NUCLEOTIDE SEQUENCE</scope>
    <source>
        <strain>DSM 1100</strain>
    </source>
</reference>
<dbReference type="InterPro" id="IPR012373">
    <property type="entry name" value="Ferrdict_sens_TM"/>
</dbReference>
<keyword evidence="1" id="KW-0472">Membrane</keyword>
<evidence type="ECO:0000259" key="2">
    <source>
        <dbReference type="Pfam" id="PF04773"/>
    </source>
</evidence>
<dbReference type="STRING" id="760192.Halhy_2337"/>
<keyword evidence="4" id="KW-1185">Reference proteome</keyword>
<name>F4KV88_HALH1</name>
<proteinExistence type="predicted"/>
<dbReference type="Gene3D" id="3.55.50.30">
    <property type="match status" value="1"/>
</dbReference>
<dbReference type="EMBL" id="CP002691">
    <property type="protein sequence ID" value="AEE50214.1"/>
    <property type="molecule type" value="Genomic_DNA"/>
</dbReference>
<dbReference type="GO" id="GO:0016989">
    <property type="term" value="F:sigma factor antagonist activity"/>
    <property type="evidence" value="ECO:0007669"/>
    <property type="project" value="TreeGrafter"/>
</dbReference>
<gene>
    <name evidence="3" type="ordered locus">Halhy_2337</name>
</gene>
<dbReference type="PANTHER" id="PTHR30273:SF2">
    <property type="entry name" value="PROTEIN FECR"/>
    <property type="match status" value="1"/>
</dbReference>
<dbReference type="PANTHER" id="PTHR30273">
    <property type="entry name" value="PERIPLASMIC SIGNAL SENSOR AND SIGMA FACTOR ACTIVATOR FECR-RELATED"/>
    <property type="match status" value="1"/>
</dbReference>
<dbReference type="OrthoDB" id="1452822at2"/>
<keyword evidence="1" id="KW-1133">Transmembrane helix</keyword>